<sequence length="83" mass="9222">MTTFIDGEIDGQPRRRVVEEAVLLAPGASNEHTFNTDYNGQPVKLEIIDYIHGAEEGLVEDPEGKNYLKIVEAGGGDRHDHYL</sequence>
<proteinExistence type="predicted"/>
<feature type="non-terminal residue" evidence="1">
    <location>
        <position position="83"/>
    </location>
</feature>
<reference evidence="1 2" key="1">
    <citation type="submission" date="2020-03" db="EMBL/GenBank/DDBJ databases">
        <title>Salinimicrobium sp. nov, isolated from SCS.</title>
        <authorList>
            <person name="Cao W.R."/>
        </authorList>
    </citation>
    <scope>NUCLEOTIDE SEQUENCE [LARGE SCALE GENOMIC DNA]</scope>
    <source>
        <strain evidence="2">J15B91</strain>
    </source>
</reference>
<evidence type="ECO:0000313" key="1">
    <source>
        <dbReference type="EMBL" id="NJW55885.1"/>
    </source>
</evidence>
<name>A0ABX1D687_9FLAO</name>
<protein>
    <submittedName>
        <fullName evidence="1">Uncharacterized protein</fullName>
    </submittedName>
</protein>
<dbReference type="EMBL" id="JAAVJR010001661">
    <property type="protein sequence ID" value="NJW55885.1"/>
    <property type="molecule type" value="Genomic_DNA"/>
</dbReference>
<accession>A0ABX1D687</accession>
<dbReference type="RefSeq" id="WP_209310239.1">
    <property type="nucleotide sequence ID" value="NZ_JAAVJR010001661.1"/>
</dbReference>
<dbReference type="Proteomes" id="UP000703674">
    <property type="component" value="Unassembled WGS sequence"/>
</dbReference>
<keyword evidence="2" id="KW-1185">Reference proteome</keyword>
<comment type="caution">
    <text evidence="1">The sequence shown here is derived from an EMBL/GenBank/DDBJ whole genome shotgun (WGS) entry which is preliminary data.</text>
</comment>
<organism evidence="1 2">
    <name type="scientific">Salinimicrobium oceani</name>
    <dbReference type="NCBI Taxonomy" id="2722702"/>
    <lineage>
        <taxon>Bacteria</taxon>
        <taxon>Pseudomonadati</taxon>
        <taxon>Bacteroidota</taxon>
        <taxon>Flavobacteriia</taxon>
        <taxon>Flavobacteriales</taxon>
        <taxon>Flavobacteriaceae</taxon>
        <taxon>Salinimicrobium</taxon>
    </lineage>
</organism>
<gene>
    <name evidence="1" type="ORF">HC175_23510</name>
</gene>
<evidence type="ECO:0000313" key="2">
    <source>
        <dbReference type="Proteomes" id="UP000703674"/>
    </source>
</evidence>